<dbReference type="OrthoDB" id="2800666at2759"/>
<evidence type="ECO:0000313" key="1">
    <source>
        <dbReference type="EMBL" id="EMD32728.1"/>
    </source>
</evidence>
<dbReference type="HOGENOM" id="CLU_518739_0_0_1"/>
<reference evidence="1 2" key="1">
    <citation type="journal article" date="2012" name="Proc. Natl. Acad. Sci. U.S.A.">
        <title>Comparative genomics of Ceriporiopsis subvermispora and Phanerochaete chrysosporium provide insight into selective ligninolysis.</title>
        <authorList>
            <person name="Fernandez-Fueyo E."/>
            <person name="Ruiz-Duenas F.J."/>
            <person name="Ferreira P."/>
            <person name="Floudas D."/>
            <person name="Hibbett D.S."/>
            <person name="Canessa P."/>
            <person name="Larrondo L.F."/>
            <person name="James T.Y."/>
            <person name="Seelenfreund D."/>
            <person name="Lobos S."/>
            <person name="Polanco R."/>
            <person name="Tello M."/>
            <person name="Honda Y."/>
            <person name="Watanabe T."/>
            <person name="Watanabe T."/>
            <person name="Ryu J.S."/>
            <person name="Kubicek C.P."/>
            <person name="Schmoll M."/>
            <person name="Gaskell J."/>
            <person name="Hammel K.E."/>
            <person name="St John F.J."/>
            <person name="Vanden Wymelenberg A."/>
            <person name="Sabat G."/>
            <person name="Splinter BonDurant S."/>
            <person name="Syed K."/>
            <person name="Yadav J.S."/>
            <person name="Doddapaneni H."/>
            <person name="Subramanian V."/>
            <person name="Lavin J.L."/>
            <person name="Oguiza J.A."/>
            <person name="Perez G."/>
            <person name="Pisabarro A.G."/>
            <person name="Ramirez L."/>
            <person name="Santoyo F."/>
            <person name="Master E."/>
            <person name="Coutinho P.M."/>
            <person name="Henrissat B."/>
            <person name="Lombard V."/>
            <person name="Magnuson J.K."/>
            <person name="Kuees U."/>
            <person name="Hori C."/>
            <person name="Igarashi K."/>
            <person name="Samejima M."/>
            <person name="Held B.W."/>
            <person name="Barry K.W."/>
            <person name="LaButti K.M."/>
            <person name="Lapidus A."/>
            <person name="Lindquist E.A."/>
            <person name="Lucas S.M."/>
            <person name="Riley R."/>
            <person name="Salamov A.A."/>
            <person name="Hoffmeister D."/>
            <person name="Schwenk D."/>
            <person name="Hadar Y."/>
            <person name="Yarden O."/>
            <person name="de Vries R.P."/>
            <person name="Wiebenga A."/>
            <person name="Stenlid J."/>
            <person name="Eastwood D."/>
            <person name="Grigoriev I.V."/>
            <person name="Berka R.M."/>
            <person name="Blanchette R.A."/>
            <person name="Kersten P."/>
            <person name="Martinez A.T."/>
            <person name="Vicuna R."/>
            <person name="Cullen D."/>
        </authorList>
    </citation>
    <scope>NUCLEOTIDE SEQUENCE [LARGE SCALE GENOMIC DNA]</scope>
    <source>
        <strain evidence="1 2">B</strain>
    </source>
</reference>
<dbReference type="SUPFAM" id="SSF52047">
    <property type="entry name" value="RNI-like"/>
    <property type="match status" value="1"/>
</dbReference>
<evidence type="ECO:0000313" key="2">
    <source>
        <dbReference type="Proteomes" id="UP000016930"/>
    </source>
</evidence>
<proteinExistence type="predicted"/>
<evidence type="ECO:0008006" key="3">
    <source>
        <dbReference type="Google" id="ProtNLM"/>
    </source>
</evidence>
<dbReference type="Proteomes" id="UP000016930">
    <property type="component" value="Unassembled WGS sequence"/>
</dbReference>
<organism evidence="1 2">
    <name type="scientific">Ceriporiopsis subvermispora (strain B)</name>
    <name type="common">White-rot fungus</name>
    <name type="synonym">Gelatoporia subvermispora</name>
    <dbReference type="NCBI Taxonomy" id="914234"/>
    <lineage>
        <taxon>Eukaryota</taxon>
        <taxon>Fungi</taxon>
        <taxon>Dikarya</taxon>
        <taxon>Basidiomycota</taxon>
        <taxon>Agaricomycotina</taxon>
        <taxon>Agaricomycetes</taxon>
        <taxon>Polyporales</taxon>
        <taxon>Gelatoporiaceae</taxon>
        <taxon>Gelatoporia</taxon>
    </lineage>
</organism>
<name>M2Q7B2_CERS8</name>
<keyword evidence="2" id="KW-1185">Reference proteome</keyword>
<sequence>MALTLSQELFIQILLTIRDSGDTVINRNHWAFIGNTGVEDQQLSEGQKSWISVTHVCRLWRHMALASPIVWSLIRIPGCRPQDVPFVQMCLQRSGSTPVDILVEEQAITHVLKDIIDLVRLHADHIRCLNLVVEKTHEQIFRIDFPLPMLQTLELRAARAGDSNHFPRQYFIPDPSQLPSLRVLALENVDDPWEWDSSALIPLTSIELSGHYYGTGPSAGQYFGLLSTLCNLVTVKLIRFPIPIDMAADHNLAISLPALRHLTISHWPSHVRSVVDWLEIPLDASIHLTFYQSKNRPDEDHIVRHTIMRLLRRSAATSVHDEDATGDPFKFNCCAMSLSVWSDYDMEIQCRTSCLRHDTSGVIPLRINFAEWDEENGMETGDVMSDHLDGFGQAVASCGFECLHFAGPSMSDEESFIMEFLPHFPDIRLLEIEAIDPSGCITSLD</sequence>
<dbReference type="EMBL" id="KB445809">
    <property type="protein sequence ID" value="EMD32728.1"/>
    <property type="molecule type" value="Genomic_DNA"/>
</dbReference>
<protein>
    <recommendedName>
        <fullName evidence="3">F-box domain-containing protein</fullName>
    </recommendedName>
</protein>
<dbReference type="STRING" id="914234.M2Q7B2"/>
<accession>M2Q7B2</accession>
<dbReference type="AlphaFoldDB" id="M2Q7B2"/>
<gene>
    <name evidence="1" type="ORF">CERSUDRAFT_126542</name>
</gene>